<sequence length="206" mass="24225">VSLPISRISIILIFMLLFDYLSIDEALARSERISVRTRMEIHALGLLDTTSASQELQKGATVYLPLWFADRLLEPNFITVRTSGMVTQEKELEMITEPYSVSSTAYYKYTRNAFESAALHCCLIKRAAFVSSDFRRSYFNNLKKLMSRRFRLICSRKASDLSILHKTPLTTWERELYKHEHFFRRRCETFRRNRRGSTYSLKLDLL</sequence>
<dbReference type="Gene3D" id="1.20.58.2050">
    <property type="match status" value="1"/>
</dbReference>
<feature type="signal peptide" evidence="1">
    <location>
        <begin position="1"/>
        <end position="28"/>
    </location>
</feature>
<dbReference type="OrthoDB" id="10251744at2759"/>
<dbReference type="InterPro" id="IPR038437">
    <property type="entry name" value="GINS_Psf3_sf"/>
</dbReference>
<accession>V6TSE8</accession>
<evidence type="ECO:0000259" key="2">
    <source>
        <dbReference type="Pfam" id="PF22466"/>
    </source>
</evidence>
<comment type="caution">
    <text evidence="3">The sequence shown here is derived from an EMBL/GenBank/DDBJ whole genome shotgun (WGS) entry which is preliminary data.</text>
</comment>
<keyword evidence="1" id="KW-0732">Signal</keyword>
<name>V6TSE8_GIAIN</name>
<dbReference type="VEuPathDB" id="GiardiaDB:GL50581_4566"/>
<feature type="domain" description="DNA replication complex GINS protein PSF3 N-terminal" evidence="2">
    <location>
        <begin position="22"/>
        <end position="72"/>
    </location>
</feature>
<dbReference type="VEuPathDB" id="GiardiaDB:QR46_4221"/>
<proteinExistence type="predicted"/>
<dbReference type="SUPFAM" id="SSF160059">
    <property type="entry name" value="PriA/YqbF domain"/>
    <property type="match status" value="1"/>
</dbReference>
<organism evidence="3 4">
    <name type="scientific">Giardia intestinalis</name>
    <name type="common">Giardia lamblia</name>
    <dbReference type="NCBI Taxonomy" id="5741"/>
    <lineage>
        <taxon>Eukaryota</taxon>
        <taxon>Metamonada</taxon>
        <taxon>Diplomonadida</taxon>
        <taxon>Hexamitidae</taxon>
        <taxon>Giardiinae</taxon>
        <taxon>Giardia</taxon>
    </lineage>
</organism>
<dbReference type="InterPro" id="IPR010492">
    <property type="entry name" value="GINS_Psf3"/>
</dbReference>
<evidence type="ECO:0000313" key="3">
    <source>
        <dbReference type="EMBL" id="ESU41257.1"/>
    </source>
</evidence>
<dbReference type="PANTHER" id="PTHR22768">
    <property type="entry name" value="DNA REPLICATION COMPLEX GINS PROTEIN PSF3"/>
    <property type="match status" value="1"/>
</dbReference>
<reference evidence="3 4" key="2">
    <citation type="journal article" date="2013" name="Genome Biol. Evol.">
        <title>Genome sequencing of Giardia lamblia genotypes A2 and B isolates (DH and GS) and comparative analysis with the genomes of genotypes A1 and E (WB and Pig).</title>
        <authorList>
            <person name="Adam R.D."/>
            <person name="Dahlstrom E.W."/>
            <person name="Martens C.A."/>
            <person name="Bruno D.P."/>
            <person name="Barbian K.D."/>
            <person name="Ricklefs S.M."/>
            <person name="Hernandez M.M."/>
            <person name="Narla N.P."/>
            <person name="Patel R.B."/>
            <person name="Porcella S.F."/>
            <person name="Nash T.E."/>
        </authorList>
    </citation>
    <scope>NUCLEOTIDE SEQUENCE [LARGE SCALE GENOMIC DNA]</scope>
    <source>
        <strain evidence="3 4">GS</strain>
    </source>
</reference>
<dbReference type="AlphaFoldDB" id="V6TSE8"/>
<feature type="chain" id="PRO_5004752082" description="DNA replication complex GINS protein PSF3 N-terminal domain-containing protein" evidence="1">
    <location>
        <begin position="29"/>
        <end position="206"/>
    </location>
</feature>
<feature type="non-terminal residue" evidence="3">
    <location>
        <position position="1"/>
    </location>
</feature>
<dbReference type="Proteomes" id="UP000018040">
    <property type="component" value="Unassembled WGS sequence"/>
</dbReference>
<evidence type="ECO:0000256" key="1">
    <source>
        <dbReference type="SAM" id="SignalP"/>
    </source>
</evidence>
<evidence type="ECO:0000313" key="4">
    <source>
        <dbReference type="Proteomes" id="UP000018040"/>
    </source>
</evidence>
<dbReference type="EMBL" id="AHHH01000137">
    <property type="protein sequence ID" value="ESU41257.1"/>
    <property type="molecule type" value="Genomic_DNA"/>
</dbReference>
<protein>
    <recommendedName>
        <fullName evidence="2">DNA replication complex GINS protein PSF3 N-terminal domain-containing protein</fullName>
    </recommendedName>
</protein>
<dbReference type="VEuPathDB" id="GiardiaDB:GL50803_0026749"/>
<dbReference type="InterPro" id="IPR055221">
    <property type="entry name" value="PSF3_N"/>
</dbReference>
<dbReference type="Pfam" id="PF22466">
    <property type="entry name" value="PSF3_N"/>
    <property type="match status" value="1"/>
</dbReference>
<reference evidence="4" key="1">
    <citation type="submission" date="2012-02" db="EMBL/GenBank/DDBJ databases">
        <title>Genome sequencing of Giardia lamblia Genotypes A2 and B isolates (DH and GS) and comparative analysis with the genomes of Genotypes A1 and E (WB and Pig).</title>
        <authorList>
            <person name="Adam R."/>
            <person name="Dahlstrom E."/>
            <person name="Martens C."/>
            <person name="Bruno D."/>
            <person name="Barbian K."/>
            <person name="Porcella S.F."/>
            <person name="Nash T."/>
        </authorList>
    </citation>
    <scope>NUCLEOTIDE SEQUENCE</scope>
    <source>
        <strain evidence="4">GS</strain>
    </source>
</reference>
<dbReference type="GO" id="GO:1902975">
    <property type="term" value="P:mitotic DNA replication initiation"/>
    <property type="evidence" value="ECO:0007669"/>
    <property type="project" value="TreeGrafter"/>
</dbReference>
<dbReference type="GO" id="GO:0000811">
    <property type="term" value="C:GINS complex"/>
    <property type="evidence" value="ECO:0007669"/>
    <property type="project" value="TreeGrafter"/>
</dbReference>
<gene>
    <name evidence="3" type="ORF">GSB_26749</name>
</gene>
<dbReference type="PANTHER" id="PTHR22768:SF0">
    <property type="entry name" value="DNA REPLICATION COMPLEX GINS PROTEIN PSF3"/>
    <property type="match status" value="1"/>
</dbReference>
<dbReference type="VEuPathDB" id="GiardiaDB:DHA2_26749"/>
<dbReference type="CDD" id="cd21693">
    <property type="entry name" value="GINS_B_Psf3"/>
    <property type="match status" value="1"/>
</dbReference>